<comment type="caution">
    <text evidence="2">The sequence shown here is derived from an EMBL/GenBank/DDBJ whole genome shotgun (WGS) entry which is preliminary data.</text>
</comment>
<accession>A0A9D9HIU8</accession>
<keyword evidence="1" id="KW-0732">Signal</keyword>
<dbReference type="Proteomes" id="UP000823661">
    <property type="component" value="Unassembled WGS sequence"/>
</dbReference>
<dbReference type="EMBL" id="JADIMI010000051">
    <property type="protein sequence ID" value="MBO8452282.1"/>
    <property type="molecule type" value="Genomic_DNA"/>
</dbReference>
<feature type="chain" id="PRO_5039369001" evidence="1">
    <location>
        <begin position="20"/>
        <end position="754"/>
    </location>
</feature>
<reference evidence="2" key="2">
    <citation type="journal article" date="2021" name="PeerJ">
        <title>Extensive microbial diversity within the chicken gut microbiome revealed by metagenomics and culture.</title>
        <authorList>
            <person name="Gilroy R."/>
            <person name="Ravi A."/>
            <person name="Getino M."/>
            <person name="Pursley I."/>
            <person name="Horton D.L."/>
            <person name="Alikhan N.F."/>
            <person name="Baker D."/>
            <person name="Gharbi K."/>
            <person name="Hall N."/>
            <person name="Watson M."/>
            <person name="Adriaenssens E.M."/>
            <person name="Foster-Nyarko E."/>
            <person name="Jarju S."/>
            <person name="Secka A."/>
            <person name="Antonio M."/>
            <person name="Oren A."/>
            <person name="Chaudhuri R.R."/>
            <person name="La Ragione R."/>
            <person name="Hildebrand F."/>
            <person name="Pallen M.J."/>
        </authorList>
    </citation>
    <scope>NUCLEOTIDE SEQUENCE</scope>
    <source>
        <strain evidence="2">B1-20833</strain>
    </source>
</reference>
<dbReference type="AlphaFoldDB" id="A0A9D9HIU8"/>
<sequence length="754" mass="82148">MNRMQKWIICLTTVPAVLAAAESCTYDENMAETSSYITVRLSHKGQGAMFRTVPEYDEEYRINDVTAYRFDEGTLQEILFPVSSEDGLYRFRVSETDGTLYVIANASEAAALADISPGLPEDSFTSMQAALGEMVASGLMMTGHVHMSGRELTVELVRSVARLDIVSSEKDVYVVSVSVKGYADRGTVLHNQAAGHMSTYTSTEFSADWSEAPLENGRRTLLYVPEQTGTVLAEVVIVSGEGRHRLEAVFPQTLKRNTVYTLNVKGTGAAASVSVLEGDWEAGDTSDSAPVYRGLVDVQSSDLSAGVRVSPSRDTVYVSHTAQSFSLAVIAGPGAEVSLTGKVPGVDVSTSNAVKSGLEYIATVNVSSPLRFPGTMPERMYIDVMESGIRTGRIVMVFLENPVRLGGLLSLDENGVCDFGKYIDGEYGTVTLPAGMELYLEFPDGEAEWMKAEAGEPAFDVKTGREEKVYRITGGWKPNDHNADGRIQEGRIVIMSADGGSETYTVRRVNLGLPVVKIGDTWWARYNLRGNAGEFSDQILSAEDPASGYVSQLGMLVSATDDELLGYMGHQYQGGNLQGMPLNHNGDVFYYDGMVAYPGNFGLIDPAVSAPDGYKVPEYSDFAFLVPSDDYNLGGPGTRSYTNREGVGITVNIVEREVSFLGRDYGPVSLYEFESGGNRLVLYGLGHQWNISAGNIARMNILFATYGDGGRSWSLEGYSQNDRPGQNWLKFSAQNTTKTRTIRCVKIPVEYIYE</sequence>
<evidence type="ECO:0000313" key="3">
    <source>
        <dbReference type="Proteomes" id="UP000823661"/>
    </source>
</evidence>
<proteinExistence type="predicted"/>
<evidence type="ECO:0000313" key="2">
    <source>
        <dbReference type="EMBL" id="MBO8452282.1"/>
    </source>
</evidence>
<name>A0A9D9HIU8_9BACT</name>
<evidence type="ECO:0000256" key="1">
    <source>
        <dbReference type="SAM" id="SignalP"/>
    </source>
</evidence>
<feature type="signal peptide" evidence="1">
    <location>
        <begin position="1"/>
        <end position="19"/>
    </location>
</feature>
<organism evidence="2 3">
    <name type="scientific">Candidatus Cryptobacteroides intestinavium</name>
    <dbReference type="NCBI Taxonomy" id="2840766"/>
    <lineage>
        <taxon>Bacteria</taxon>
        <taxon>Pseudomonadati</taxon>
        <taxon>Bacteroidota</taxon>
        <taxon>Bacteroidia</taxon>
        <taxon>Bacteroidales</taxon>
        <taxon>Candidatus Cryptobacteroides</taxon>
    </lineage>
</organism>
<gene>
    <name evidence="2" type="ORF">IAC06_05295</name>
</gene>
<protein>
    <submittedName>
        <fullName evidence="2">Uncharacterized protein</fullName>
    </submittedName>
</protein>
<reference evidence="2" key="1">
    <citation type="submission" date="2020-10" db="EMBL/GenBank/DDBJ databases">
        <authorList>
            <person name="Gilroy R."/>
        </authorList>
    </citation>
    <scope>NUCLEOTIDE SEQUENCE</scope>
    <source>
        <strain evidence="2">B1-20833</strain>
    </source>
</reference>